<protein>
    <recommendedName>
        <fullName evidence="3">tRNA threonylcarbamoyladenosine biosynthesis protein TsaE</fullName>
    </recommendedName>
    <alternativeName>
        <fullName evidence="10">t(6)A37 threonylcarbamoyladenosine biosynthesis protein TsaE</fullName>
    </alternativeName>
</protein>
<evidence type="ECO:0000256" key="5">
    <source>
        <dbReference type="ARBA" id="ARBA00022694"/>
    </source>
</evidence>
<evidence type="ECO:0000256" key="8">
    <source>
        <dbReference type="ARBA" id="ARBA00022840"/>
    </source>
</evidence>
<evidence type="ECO:0000256" key="6">
    <source>
        <dbReference type="ARBA" id="ARBA00022723"/>
    </source>
</evidence>
<dbReference type="PANTHER" id="PTHR33540:SF2">
    <property type="entry name" value="TRNA THREONYLCARBAMOYLADENOSINE BIOSYNTHESIS PROTEIN TSAE"/>
    <property type="match status" value="1"/>
</dbReference>
<sequence>MEKRALILISKSPGETKRLGKKIGKLLLPGDTVALIGELGTGKTVFSKGIAQGLGIKRNLVRSPSFVLVKEYSGKIPLFHFDLYRLKRAEELNTLGYEEYFFGKGVVIIEWAEKAKNFLPEEYLKIELSFINENERKISLTVKGEDLKKRGILCQ</sequence>
<evidence type="ECO:0000256" key="7">
    <source>
        <dbReference type="ARBA" id="ARBA00022741"/>
    </source>
</evidence>
<comment type="similarity">
    <text evidence="2">Belongs to the TsaE family.</text>
</comment>
<dbReference type="InterPro" id="IPR027417">
    <property type="entry name" value="P-loop_NTPase"/>
</dbReference>
<dbReference type="AlphaFoldDB" id="A0A2M7GX84"/>
<dbReference type="GO" id="GO:0016740">
    <property type="term" value="F:transferase activity"/>
    <property type="evidence" value="ECO:0007669"/>
    <property type="project" value="UniProtKB-KW"/>
</dbReference>
<dbReference type="NCBIfam" id="TIGR00150">
    <property type="entry name" value="T6A_YjeE"/>
    <property type="match status" value="1"/>
</dbReference>
<dbReference type="Pfam" id="PF02367">
    <property type="entry name" value="TsaE"/>
    <property type="match status" value="1"/>
</dbReference>
<dbReference type="GO" id="GO:0046872">
    <property type="term" value="F:metal ion binding"/>
    <property type="evidence" value="ECO:0007669"/>
    <property type="project" value="UniProtKB-KW"/>
</dbReference>
<dbReference type="GO" id="GO:0002949">
    <property type="term" value="P:tRNA threonylcarbamoyladenosine modification"/>
    <property type="evidence" value="ECO:0007669"/>
    <property type="project" value="InterPro"/>
</dbReference>
<dbReference type="GO" id="GO:0005524">
    <property type="term" value="F:ATP binding"/>
    <property type="evidence" value="ECO:0007669"/>
    <property type="project" value="UniProtKB-KW"/>
</dbReference>
<comment type="caution">
    <text evidence="11">The sequence shown here is derived from an EMBL/GenBank/DDBJ whole genome shotgun (WGS) entry which is preliminary data.</text>
</comment>
<evidence type="ECO:0000256" key="1">
    <source>
        <dbReference type="ARBA" id="ARBA00004496"/>
    </source>
</evidence>
<dbReference type="InterPro" id="IPR003442">
    <property type="entry name" value="T6A_TsaE"/>
</dbReference>
<keyword evidence="8" id="KW-0067">ATP-binding</keyword>
<evidence type="ECO:0000256" key="10">
    <source>
        <dbReference type="ARBA" id="ARBA00032441"/>
    </source>
</evidence>
<dbReference type="EMBL" id="PFFY01000298">
    <property type="protein sequence ID" value="PIW32220.1"/>
    <property type="molecule type" value="Genomic_DNA"/>
</dbReference>
<dbReference type="GO" id="GO:0005737">
    <property type="term" value="C:cytoplasm"/>
    <property type="evidence" value="ECO:0007669"/>
    <property type="project" value="UniProtKB-SubCell"/>
</dbReference>
<evidence type="ECO:0000313" key="11">
    <source>
        <dbReference type="EMBL" id="PIW32220.1"/>
    </source>
</evidence>
<keyword evidence="5" id="KW-0819">tRNA processing</keyword>
<name>A0A2M7GX84_9BACT</name>
<keyword evidence="9" id="KW-0460">Magnesium</keyword>
<evidence type="ECO:0000256" key="9">
    <source>
        <dbReference type="ARBA" id="ARBA00022842"/>
    </source>
</evidence>
<keyword evidence="7" id="KW-0547">Nucleotide-binding</keyword>
<evidence type="ECO:0000256" key="4">
    <source>
        <dbReference type="ARBA" id="ARBA00022490"/>
    </source>
</evidence>
<keyword evidence="6" id="KW-0479">Metal-binding</keyword>
<gene>
    <name evidence="11" type="ORF">COW28_06460</name>
</gene>
<comment type="subcellular location">
    <subcellularLocation>
        <location evidence="1">Cytoplasm</location>
    </subcellularLocation>
</comment>
<accession>A0A2M7GX84</accession>
<evidence type="ECO:0000256" key="2">
    <source>
        <dbReference type="ARBA" id="ARBA00007599"/>
    </source>
</evidence>
<keyword evidence="11" id="KW-0808">Transferase</keyword>
<dbReference type="SUPFAM" id="SSF52540">
    <property type="entry name" value="P-loop containing nucleoside triphosphate hydrolases"/>
    <property type="match status" value="1"/>
</dbReference>
<evidence type="ECO:0000313" key="12">
    <source>
        <dbReference type="Proteomes" id="UP000230025"/>
    </source>
</evidence>
<keyword evidence="4" id="KW-0963">Cytoplasm</keyword>
<reference evidence="12" key="1">
    <citation type="submission" date="2017-09" db="EMBL/GenBank/DDBJ databases">
        <title>Depth-based differentiation of microbial function through sediment-hosted aquifers and enrichment of novel symbionts in the deep terrestrial subsurface.</title>
        <authorList>
            <person name="Probst A.J."/>
            <person name="Ladd B."/>
            <person name="Jarett J.K."/>
            <person name="Geller-Mcgrath D.E."/>
            <person name="Sieber C.M.K."/>
            <person name="Emerson J.B."/>
            <person name="Anantharaman K."/>
            <person name="Thomas B.C."/>
            <person name="Malmstrom R."/>
            <person name="Stieglmeier M."/>
            <person name="Klingl A."/>
            <person name="Woyke T."/>
            <person name="Ryan C.M."/>
            <person name="Banfield J.F."/>
        </authorList>
    </citation>
    <scope>NUCLEOTIDE SEQUENCE [LARGE SCALE GENOMIC DNA]</scope>
</reference>
<proteinExistence type="inferred from homology"/>
<evidence type="ECO:0000256" key="3">
    <source>
        <dbReference type="ARBA" id="ARBA00019010"/>
    </source>
</evidence>
<dbReference type="Gene3D" id="3.40.50.300">
    <property type="entry name" value="P-loop containing nucleotide triphosphate hydrolases"/>
    <property type="match status" value="1"/>
</dbReference>
<organism evidence="11 12">
    <name type="scientific">bacterium (Candidatus Ratteibacteria) CG15_BIG_FIL_POST_REV_8_21_14_020_41_12</name>
    <dbReference type="NCBI Taxonomy" id="2014291"/>
    <lineage>
        <taxon>Bacteria</taxon>
        <taxon>Candidatus Ratteibacteria</taxon>
    </lineage>
</organism>
<dbReference type="Proteomes" id="UP000230025">
    <property type="component" value="Unassembled WGS sequence"/>
</dbReference>
<dbReference type="PANTHER" id="PTHR33540">
    <property type="entry name" value="TRNA THREONYLCARBAMOYLADENOSINE BIOSYNTHESIS PROTEIN TSAE"/>
    <property type="match status" value="1"/>
</dbReference>